<reference evidence="10 11" key="1">
    <citation type="submission" date="2021-05" db="EMBL/GenBank/DDBJ databases">
        <title>Description of Cellulomonas sp. DKR-3 sp. nov.</title>
        <authorList>
            <person name="Dahal R.H."/>
            <person name="Chaudhary D.K."/>
        </authorList>
    </citation>
    <scope>NUCLEOTIDE SEQUENCE [LARGE SCALE GENOMIC DNA]</scope>
    <source>
        <strain evidence="10 11">DKR-3</strain>
    </source>
</reference>
<dbReference type="NCBIfam" id="TIGR03356">
    <property type="entry name" value="BGL"/>
    <property type="match status" value="1"/>
</dbReference>
<sequence>MDQPTVQTTDLAGRRADPAIRRRTVLQLGGLVGVGLIAACTDDGTTPLPVASGTATASGGATAAAWAPPAGAMSFPDGFVWGAATSAFQVEGSTTADGRGPSIWDTFCAQPGRIDDGATGNPAADQYLRWEQDLDLMVGLGLQAYRFSVSWPRIVPTGSGEVNQKGVDHYRRVVDGLLDRGMHPAITLYHWDLPQPLQDAGGWTARETADRFGEYAAVMFEAFRDVDATWLTINEPKTTAMVGYAGTEHAPALGDLDAGMAAVHHQLLAHGRAVQAFREVGGRGSIGIALNLMPVYAAPGAETAAGNLDAAENRLYLDPVLLGEYPPEAVGPGPGQLHADAAAFEALVQDGDLEVISTPADVLAVQYYGAAGIDSTGAWLQLFPPSPAGWQQVHAEGLYETLVGLAADYPDLPPLVISENGIPDADPQGQIEDPARLDFLRTHLQQAARAVGEGVDLRQYYAWSLLDNFEWARGMTQRWGIVHVDFATQERTPKASARWYAEVCAANAVPS</sequence>
<dbReference type="PANTHER" id="PTHR10353:SF36">
    <property type="entry name" value="LP05116P"/>
    <property type="match status" value="1"/>
</dbReference>
<dbReference type="PROSITE" id="PS00653">
    <property type="entry name" value="GLYCOSYL_HYDROL_F1_2"/>
    <property type="match status" value="1"/>
</dbReference>
<keyword evidence="7 9" id="KW-0326">Glycosidase</keyword>
<evidence type="ECO:0000256" key="6">
    <source>
        <dbReference type="ARBA" id="ARBA00023277"/>
    </source>
</evidence>
<evidence type="ECO:0000256" key="7">
    <source>
        <dbReference type="ARBA" id="ARBA00023295"/>
    </source>
</evidence>
<comment type="caution">
    <text evidence="10">The sequence shown here is derived from an EMBL/GenBank/DDBJ whole genome shotgun (WGS) entry which is preliminary data.</text>
</comment>
<gene>
    <name evidence="10" type="ORF">KIN34_01010</name>
</gene>
<evidence type="ECO:0000313" key="10">
    <source>
        <dbReference type="EMBL" id="MBT0992870.1"/>
    </source>
</evidence>
<dbReference type="RefSeq" id="WP_214345864.1">
    <property type="nucleotide sequence ID" value="NZ_JAHBOH010000001.1"/>
</dbReference>
<proteinExistence type="inferred from homology"/>
<evidence type="ECO:0000256" key="9">
    <source>
        <dbReference type="RuleBase" id="RU361175"/>
    </source>
</evidence>
<dbReference type="PRINTS" id="PR00131">
    <property type="entry name" value="GLHYDRLASE1"/>
</dbReference>
<keyword evidence="4 9" id="KW-0378">Hydrolase</keyword>
<dbReference type="InterPro" id="IPR017853">
    <property type="entry name" value="GH"/>
</dbReference>
<dbReference type="SUPFAM" id="SSF51445">
    <property type="entry name" value="(Trans)glycosidases"/>
    <property type="match status" value="1"/>
</dbReference>
<evidence type="ECO:0000313" key="11">
    <source>
        <dbReference type="Proteomes" id="UP000722125"/>
    </source>
</evidence>
<comment type="similarity">
    <text evidence="2 9">Belongs to the glycosyl hydrolase 1 family.</text>
</comment>
<dbReference type="Gene3D" id="3.20.20.80">
    <property type="entry name" value="Glycosidases"/>
    <property type="match status" value="1"/>
</dbReference>
<evidence type="ECO:0000256" key="2">
    <source>
        <dbReference type="ARBA" id="ARBA00010838"/>
    </source>
</evidence>
<protein>
    <recommendedName>
        <fullName evidence="3 9">Beta-glucosidase</fullName>
        <ecNumber evidence="3 9">3.2.1.21</ecNumber>
    </recommendedName>
</protein>
<keyword evidence="6" id="KW-0119">Carbohydrate metabolism</keyword>
<comment type="catalytic activity">
    <reaction evidence="1 9">
        <text>Hydrolysis of terminal, non-reducing beta-D-glucosyl residues with release of beta-D-glucose.</text>
        <dbReference type="EC" id="3.2.1.21"/>
    </reaction>
</comment>
<name>A0ABS5TUR5_9CELL</name>
<evidence type="ECO:0000256" key="3">
    <source>
        <dbReference type="ARBA" id="ARBA00012744"/>
    </source>
</evidence>
<dbReference type="EMBL" id="JAHBOH010000001">
    <property type="protein sequence ID" value="MBT0992870.1"/>
    <property type="molecule type" value="Genomic_DNA"/>
</dbReference>
<keyword evidence="5" id="KW-0136">Cellulose degradation</keyword>
<dbReference type="InterPro" id="IPR033132">
    <property type="entry name" value="GH_1_N_CS"/>
</dbReference>
<evidence type="ECO:0000256" key="1">
    <source>
        <dbReference type="ARBA" id="ARBA00000448"/>
    </source>
</evidence>
<keyword evidence="8" id="KW-0624">Polysaccharide degradation</keyword>
<evidence type="ECO:0000256" key="4">
    <source>
        <dbReference type="ARBA" id="ARBA00022801"/>
    </source>
</evidence>
<dbReference type="PANTHER" id="PTHR10353">
    <property type="entry name" value="GLYCOSYL HYDROLASE"/>
    <property type="match status" value="1"/>
</dbReference>
<dbReference type="Proteomes" id="UP000722125">
    <property type="component" value="Unassembled WGS sequence"/>
</dbReference>
<dbReference type="EC" id="3.2.1.21" evidence="3 9"/>
<dbReference type="InterPro" id="IPR001360">
    <property type="entry name" value="Glyco_hydro_1"/>
</dbReference>
<dbReference type="Pfam" id="PF00232">
    <property type="entry name" value="Glyco_hydro_1"/>
    <property type="match status" value="1"/>
</dbReference>
<keyword evidence="11" id="KW-1185">Reference proteome</keyword>
<evidence type="ECO:0000256" key="5">
    <source>
        <dbReference type="ARBA" id="ARBA00023001"/>
    </source>
</evidence>
<dbReference type="GO" id="GO:0004565">
    <property type="term" value="F:beta-galactosidase activity"/>
    <property type="evidence" value="ECO:0007669"/>
    <property type="project" value="UniProtKB-EC"/>
</dbReference>
<dbReference type="InterPro" id="IPR017736">
    <property type="entry name" value="Glyco_hydro_1_beta-glucosidase"/>
</dbReference>
<evidence type="ECO:0000256" key="8">
    <source>
        <dbReference type="ARBA" id="ARBA00023326"/>
    </source>
</evidence>
<organism evidence="10 11">
    <name type="scientific">Cellulomonas fulva</name>
    <dbReference type="NCBI Taxonomy" id="2835530"/>
    <lineage>
        <taxon>Bacteria</taxon>
        <taxon>Bacillati</taxon>
        <taxon>Actinomycetota</taxon>
        <taxon>Actinomycetes</taxon>
        <taxon>Micrococcales</taxon>
        <taxon>Cellulomonadaceae</taxon>
        <taxon>Cellulomonas</taxon>
    </lineage>
</organism>
<accession>A0ABS5TUR5</accession>